<gene>
    <name evidence="2" type="ORF">I7822_13105</name>
</gene>
<accession>A0ABS3N2Z2</accession>
<dbReference type="SUPFAM" id="SSF51735">
    <property type="entry name" value="NAD(P)-binding Rossmann-fold domains"/>
    <property type="match status" value="1"/>
</dbReference>
<keyword evidence="3" id="KW-1185">Reference proteome</keyword>
<evidence type="ECO:0000256" key="1">
    <source>
        <dbReference type="ARBA" id="ARBA00023002"/>
    </source>
</evidence>
<dbReference type="PANTHER" id="PTHR43237">
    <property type="entry name" value="NADP-DEPENDENT MALIC ENZYME"/>
    <property type="match status" value="1"/>
</dbReference>
<dbReference type="Gene3D" id="3.40.50.720">
    <property type="entry name" value="NAD(P)-binding Rossmann-like Domain"/>
    <property type="match status" value="1"/>
</dbReference>
<organism evidence="2 3">
    <name type="scientific">Metabacillus bambusae</name>
    <dbReference type="NCBI Taxonomy" id="2795218"/>
    <lineage>
        <taxon>Bacteria</taxon>
        <taxon>Bacillati</taxon>
        <taxon>Bacillota</taxon>
        <taxon>Bacilli</taxon>
        <taxon>Bacillales</taxon>
        <taxon>Bacillaceae</taxon>
        <taxon>Metabacillus</taxon>
    </lineage>
</organism>
<sequence length="61" mass="6495">MKLAAVYAIADLIQPNELTADYVIPTPFDKRVVTSVSTAVAEAAIKTGASRKKAYIIVDAN</sequence>
<dbReference type="Proteomes" id="UP000663981">
    <property type="component" value="Unassembled WGS sequence"/>
</dbReference>
<dbReference type="PANTHER" id="PTHR43237:SF4">
    <property type="entry name" value="NADP-DEPENDENT MALIC ENZYME"/>
    <property type="match status" value="1"/>
</dbReference>
<dbReference type="InterPro" id="IPR051674">
    <property type="entry name" value="Malate_Decarboxylase"/>
</dbReference>
<dbReference type="EMBL" id="JAGDEL010000008">
    <property type="protein sequence ID" value="MBO1512607.1"/>
    <property type="molecule type" value="Genomic_DNA"/>
</dbReference>
<proteinExistence type="predicted"/>
<dbReference type="InterPro" id="IPR036291">
    <property type="entry name" value="NAD(P)-bd_dom_sf"/>
</dbReference>
<protein>
    <submittedName>
        <fullName evidence="2">Uncharacterized protein</fullName>
    </submittedName>
</protein>
<evidence type="ECO:0000313" key="2">
    <source>
        <dbReference type="EMBL" id="MBO1512607.1"/>
    </source>
</evidence>
<reference evidence="2 3" key="1">
    <citation type="submission" date="2021-03" db="EMBL/GenBank/DDBJ databases">
        <title>Whole genome sequence of Metabacillus bambusae BG109.</title>
        <authorList>
            <person name="Jeong J.W."/>
        </authorList>
    </citation>
    <scope>NUCLEOTIDE SEQUENCE [LARGE SCALE GENOMIC DNA]</scope>
    <source>
        <strain evidence="2 3">BG109</strain>
    </source>
</reference>
<comment type="caution">
    <text evidence="2">The sequence shown here is derived from an EMBL/GenBank/DDBJ whole genome shotgun (WGS) entry which is preliminary data.</text>
</comment>
<keyword evidence="1" id="KW-0560">Oxidoreductase</keyword>
<evidence type="ECO:0000313" key="3">
    <source>
        <dbReference type="Proteomes" id="UP000663981"/>
    </source>
</evidence>
<name>A0ABS3N2Z2_9BACI</name>